<keyword evidence="6" id="KW-0677">Repeat</keyword>
<dbReference type="Ensembl" id="ENSLCAT00010016516.1">
    <property type="protein sequence ID" value="ENSLCAP00010016163.1"/>
    <property type="gene ID" value="ENSLCAG00010007621.1"/>
</dbReference>
<evidence type="ECO:0000256" key="14">
    <source>
        <dbReference type="ARBA" id="ARBA00068023"/>
    </source>
</evidence>
<evidence type="ECO:0000256" key="9">
    <source>
        <dbReference type="ARBA" id="ARBA00023228"/>
    </source>
</evidence>
<dbReference type="InParanoid" id="A0A4W6CUX2"/>
<feature type="domain" description="RRM" evidence="17">
    <location>
        <begin position="110"/>
        <end position="188"/>
    </location>
</feature>
<dbReference type="SMART" id="SM00361">
    <property type="entry name" value="RRM_1"/>
    <property type="match status" value="3"/>
</dbReference>
<dbReference type="InterPro" id="IPR035979">
    <property type="entry name" value="RBD_domain_sf"/>
</dbReference>
<dbReference type="InterPro" id="IPR000504">
    <property type="entry name" value="RRM_dom"/>
</dbReference>
<dbReference type="GO" id="GO:0042127">
    <property type="term" value="P:regulation of cell population proliferation"/>
    <property type="evidence" value="ECO:0007669"/>
    <property type="project" value="UniProtKB-ARBA"/>
</dbReference>
<dbReference type="FunFam" id="3.30.70.330:FF:000087">
    <property type="entry name" value="Nucleolysin TIAR isoform 1"/>
    <property type="match status" value="1"/>
</dbReference>
<dbReference type="Gene3D" id="3.30.70.330">
    <property type="match status" value="3"/>
</dbReference>
<organism evidence="18 19">
    <name type="scientific">Lates calcarifer</name>
    <name type="common">Barramundi</name>
    <name type="synonym">Holocentrus calcarifer</name>
    <dbReference type="NCBI Taxonomy" id="8187"/>
    <lineage>
        <taxon>Eukaryota</taxon>
        <taxon>Metazoa</taxon>
        <taxon>Chordata</taxon>
        <taxon>Craniata</taxon>
        <taxon>Vertebrata</taxon>
        <taxon>Euteleostomi</taxon>
        <taxon>Actinopterygii</taxon>
        <taxon>Neopterygii</taxon>
        <taxon>Teleostei</taxon>
        <taxon>Neoteleostei</taxon>
        <taxon>Acanthomorphata</taxon>
        <taxon>Carangaria</taxon>
        <taxon>Carangaria incertae sedis</taxon>
        <taxon>Centropomidae</taxon>
        <taxon>Lates</taxon>
    </lineage>
</organism>
<proteinExistence type="predicted"/>
<evidence type="ECO:0000313" key="19">
    <source>
        <dbReference type="Proteomes" id="UP000314980"/>
    </source>
</evidence>
<keyword evidence="10" id="KW-0539">Nucleus</keyword>
<evidence type="ECO:0000256" key="4">
    <source>
        <dbReference type="ARBA" id="ARBA00022553"/>
    </source>
</evidence>
<evidence type="ECO:0000256" key="3">
    <source>
        <dbReference type="ARBA" id="ARBA00022490"/>
    </source>
</evidence>
<evidence type="ECO:0000256" key="13">
    <source>
        <dbReference type="ARBA" id="ARBA00065649"/>
    </source>
</evidence>
<dbReference type="InterPro" id="IPR012677">
    <property type="entry name" value="Nucleotide-bd_a/b_plait_sf"/>
</dbReference>
<feature type="domain" description="RRM" evidence="17">
    <location>
        <begin position="218"/>
        <end position="290"/>
    </location>
</feature>
<dbReference type="AlphaFoldDB" id="A0A4W6CUX2"/>
<accession>A0A4W6CUX2</accession>
<evidence type="ECO:0000256" key="16">
    <source>
        <dbReference type="PROSITE-ProRule" id="PRU00176"/>
    </source>
</evidence>
<evidence type="ECO:0000256" key="1">
    <source>
        <dbReference type="ARBA" id="ARBA00004123"/>
    </source>
</evidence>
<dbReference type="Proteomes" id="UP000314980">
    <property type="component" value="Unassembled WGS sequence"/>
</dbReference>
<comment type="subcellular location">
    <subcellularLocation>
        <location evidence="11">Cytolytic granule</location>
    </subcellularLocation>
    <subcellularLocation>
        <location evidence="2">Cytoplasm</location>
        <location evidence="2">Stress granule</location>
    </subcellularLocation>
    <subcellularLocation>
        <location evidence="1">Nucleus</location>
    </subcellularLocation>
</comment>
<evidence type="ECO:0000256" key="7">
    <source>
        <dbReference type="ARBA" id="ARBA00022884"/>
    </source>
</evidence>
<comment type="function">
    <text evidence="12">RNA-binding protein involved in alternative pre-RNA splicing and in cytoplasmic stress granules formation. Shows a preference for uridine-rich RNAs. Activates splicing of alternative exons with weak 5' splice sites followed by a U-rich stretch on its own pre-mRNA and on TIA1 mRNA. Promotes the inclusion of TIA1 exon 5 to give rise to the long isoform (isoform a) of TIA1. Acts downstream of the stress-induced phosphorylation of EIF2S1/EIF2A to promote the recruitment of untranslated mRNAs to cytoplasmic stress granules (SG). Possesses nucleolytic activity against cytotoxic lymphocyte target cells. May be involved in apoptosis.</text>
</comment>
<evidence type="ECO:0000256" key="2">
    <source>
        <dbReference type="ARBA" id="ARBA00004210"/>
    </source>
</evidence>
<dbReference type="CDD" id="cd12620">
    <property type="entry name" value="RRM3_TIAR"/>
    <property type="match status" value="1"/>
</dbReference>
<keyword evidence="5" id="KW-0053">Apoptosis</keyword>
<dbReference type="GO" id="GO:0005634">
    <property type="term" value="C:nucleus"/>
    <property type="evidence" value="ECO:0007669"/>
    <property type="project" value="UniProtKB-SubCell"/>
</dbReference>
<dbReference type="PROSITE" id="PS50102">
    <property type="entry name" value="RRM"/>
    <property type="match status" value="3"/>
</dbReference>
<evidence type="ECO:0000256" key="15">
    <source>
        <dbReference type="ARBA" id="ARBA00083394"/>
    </source>
</evidence>
<evidence type="ECO:0000259" key="17">
    <source>
        <dbReference type="PROSITE" id="PS50102"/>
    </source>
</evidence>
<evidence type="ECO:0000256" key="8">
    <source>
        <dbReference type="ARBA" id="ARBA00022990"/>
    </source>
</evidence>
<keyword evidence="7 16" id="KW-0694">RNA-binding</keyword>
<protein>
    <recommendedName>
        <fullName evidence="14">Nucleolysin TIAR</fullName>
    </recommendedName>
    <alternativeName>
        <fullName evidence="15">TIA-1-related protein</fullName>
    </alternativeName>
</protein>
<dbReference type="InterPro" id="IPR034494">
    <property type="entry name" value="TIAR_RRM2"/>
</dbReference>
<evidence type="ECO:0000256" key="6">
    <source>
        <dbReference type="ARBA" id="ARBA00022737"/>
    </source>
</evidence>
<evidence type="ECO:0000256" key="11">
    <source>
        <dbReference type="ARBA" id="ARBA00037806"/>
    </source>
</evidence>
<dbReference type="InterPro" id="IPR003954">
    <property type="entry name" value="RRM_euk-type"/>
</dbReference>
<evidence type="ECO:0000256" key="12">
    <source>
        <dbReference type="ARBA" id="ARBA00057653"/>
    </source>
</evidence>
<name>A0A4W6CUX2_LATCA</name>
<sequence length="389" mass="43130">MDDESHPKTLYVGNLSRDVTEILILQLFTQIGPCKSCKMITEVSSSESWIVPFPLFPFYNDPYCFVEFFEHRDAAAALAAMNGRKILGKEVKVNWATTPSSQKKDTSNHFHVFVGDLSPEITTEDVKAAFAPFGKISDARVVKDMATGKSKGYGFVSFYNKLDAENAIINMGGQWLGGRQIRTNWATRKPPAPKSAQDNGSKQLRFDDVVTQSSPQNCTVYCGGIQSGLSEHLMRQTFSPFGQIMEIRVFPEKGYSFIRFSSHDSAAHAIVSVNGTAIEGHMVKCFWGKESPDMAKNPQQVEYSQWGQWNQLYGSPQQQYGQYVTNGWQVPSYSMYGQTWNQQGFGVEQSQSPAWMGNFGSPSAQAAAAPPGPVMSNLANFSMAGYQTQ</sequence>
<dbReference type="STRING" id="8187.ENSLCAP00010016163"/>
<dbReference type="Pfam" id="PF00076">
    <property type="entry name" value="RRM_1"/>
    <property type="match status" value="4"/>
</dbReference>
<reference evidence="18" key="2">
    <citation type="submission" date="2025-08" db="UniProtKB">
        <authorList>
            <consortium name="Ensembl"/>
        </authorList>
    </citation>
    <scope>IDENTIFICATION</scope>
</reference>
<gene>
    <name evidence="18" type="primary">tial1</name>
</gene>
<feature type="domain" description="RRM" evidence="17">
    <location>
        <begin position="8"/>
        <end position="98"/>
    </location>
</feature>
<dbReference type="PANTHER" id="PTHR10352">
    <property type="entry name" value="EUKARYOTIC TRANSLATION INITIATION FACTOR 3 SUBUNIT G"/>
    <property type="match status" value="1"/>
</dbReference>
<dbReference type="SUPFAM" id="SSF54928">
    <property type="entry name" value="RNA-binding domain, RBD"/>
    <property type="match status" value="3"/>
</dbReference>
<evidence type="ECO:0000313" key="18">
    <source>
        <dbReference type="Ensembl" id="ENSLCAP00010016163.1"/>
    </source>
</evidence>
<dbReference type="GO" id="GO:0010494">
    <property type="term" value="C:cytoplasmic stress granule"/>
    <property type="evidence" value="ECO:0007669"/>
    <property type="project" value="UniProtKB-SubCell"/>
</dbReference>
<dbReference type="GO" id="GO:0044194">
    <property type="term" value="C:cytolytic granule"/>
    <property type="evidence" value="ECO:0007669"/>
    <property type="project" value="UniProtKB-SubCell"/>
</dbReference>
<dbReference type="FunFam" id="3.30.70.330:FF:000038">
    <property type="entry name" value="Nucleolysin tiar isoform 1"/>
    <property type="match status" value="1"/>
</dbReference>
<reference evidence="18" key="3">
    <citation type="submission" date="2025-09" db="UniProtKB">
        <authorList>
            <consortium name="Ensembl"/>
        </authorList>
    </citation>
    <scope>IDENTIFICATION</scope>
</reference>
<dbReference type="GeneTree" id="ENSGT00940000154962"/>
<keyword evidence="3" id="KW-0963">Cytoplasm</keyword>
<reference evidence="19" key="1">
    <citation type="submission" date="2015-09" db="EMBL/GenBank/DDBJ databases">
        <authorList>
            <person name="Sai Rama Sridatta P."/>
        </authorList>
    </citation>
    <scope>NUCLEOTIDE SEQUENCE [LARGE SCALE GENOMIC DNA]</scope>
</reference>
<keyword evidence="4" id="KW-0597">Phosphoprotein</keyword>
<dbReference type="GO" id="GO:0006915">
    <property type="term" value="P:apoptotic process"/>
    <property type="evidence" value="ECO:0007669"/>
    <property type="project" value="UniProtKB-KW"/>
</dbReference>
<dbReference type="GO" id="GO:0003730">
    <property type="term" value="F:mRNA 3'-UTR binding"/>
    <property type="evidence" value="ECO:0007669"/>
    <property type="project" value="UniProtKB-ARBA"/>
</dbReference>
<dbReference type="SMART" id="SM00360">
    <property type="entry name" value="RRM"/>
    <property type="match status" value="3"/>
</dbReference>
<keyword evidence="19" id="KW-1185">Reference proteome</keyword>
<dbReference type="GO" id="GO:0003677">
    <property type="term" value="F:DNA binding"/>
    <property type="evidence" value="ECO:0007669"/>
    <property type="project" value="InterPro"/>
</dbReference>
<dbReference type="FunFam" id="3.30.70.330:FF:000045">
    <property type="entry name" value="Nucleolysin tiar isoform 1"/>
    <property type="match status" value="1"/>
</dbReference>
<dbReference type="InterPro" id="IPR034496">
    <property type="entry name" value="TIAR_RRM3"/>
</dbReference>
<keyword evidence="8" id="KW-0007">Acetylation</keyword>
<evidence type="ECO:0000256" key="5">
    <source>
        <dbReference type="ARBA" id="ARBA00022703"/>
    </source>
</evidence>
<dbReference type="CDD" id="cd12617">
    <property type="entry name" value="RRM2_TIAR"/>
    <property type="match status" value="1"/>
</dbReference>
<comment type="subunit">
    <text evidence="13">Interacts with FASTK.</text>
</comment>
<evidence type="ECO:0000256" key="10">
    <source>
        <dbReference type="ARBA" id="ARBA00023242"/>
    </source>
</evidence>
<keyword evidence="9" id="KW-0458">Lysosome</keyword>